<gene>
    <name evidence="1" type="ORF">C1SCF055_LOCUS31319</name>
</gene>
<evidence type="ECO:0000313" key="4">
    <source>
        <dbReference type="Proteomes" id="UP001152797"/>
    </source>
</evidence>
<dbReference type="EMBL" id="CAMXCT030003658">
    <property type="protein sequence ID" value="CAL4792922.1"/>
    <property type="molecule type" value="Genomic_DNA"/>
</dbReference>
<evidence type="ECO:0000313" key="2">
    <source>
        <dbReference type="EMBL" id="CAL1158985.1"/>
    </source>
</evidence>
<dbReference type="OrthoDB" id="428346at2759"/>
<dbReference type="EMBL" id="CAMXCT020003658">
    <property type="protein sequence ID" value="CAL1158985.1"/>
    <property type="molecule type" value="Genomic_DNA"/>
</dbReference>
<dbReference type="AlphaFoldDB" id="A0A9P1D9F0"/>
<dbReference type="EMBL" id="CAMXCT010003658">
    <property type="protein sequence ID" value="CAI4005610.1"/>
    <property type="molecule type" value="Genomic_DNA"/>
</dbReference>
<dbReference type="Proteomes" id="UP001152797">
    <property type="component" value="Unassembled WGS sequence"/>
</dbReference>
<sequence length="635" mass="72286">MAFAWLLLGHCAATFFPRVPFEKSHLHPESYWVDTPSGPTQLCYHKGDISFQLCCDERFGDRGNEDCWDSFDTYERCCSPGQWDLLTTLQWPADKIFHNAHLAVQVDKDPRWFNFPFRATSLCPDTTGPESQNRSKEIMEGMPELEFDGVAEEIHLNLAGEPSNLWTLVREACSISILLALTAYSAALQTRVALMGSYDATDRIAEIWPRFQQILRQILGQMQEAKALVDATGFPLLPPMEVIQIWQEMIFSMPSKSLQDLAEEILEHAQGAYYATEDFYFSRLRPRLLEGCGAVCDISLQTEGSPTFWVPEYLADVDCPAITGNRVAGQSARLQPPLRSVPYVFKDDFQRGGVTFLPRYELATVHSWERRCKQWSKDSVEDLMNLFRFYQGPEPLRWPRFDDFVAYDSEELNSTARFVASLRDALPLLEDAMGGHWLVLGSLSPWIEAILLEYGVASRVSTLEYANLSSCPDRHPKITNLLPEDFNQGYLSAERFDGFVQWSSVEHSGLGMYGDEINPWGDRQAVAQLWCRGRAKAWFFFGPGPEGPGGSVMGRKLHNENRSGRHSGSPFDEPLYWNAGRDYGREALGRLMLNWKLVRPANGTWNFHIFQRLENTKEEITLQHSALQTNCHEAD</sequence>
<evidence type="ECO:0000313" key="1">
    <source>
        <dbReference type="EMBL" id="CAI4005610.1"/>
    </source>
</evidence>
<protein>
    <submittedName>
        <fullName evidence="3">DUF268 domain-containing protein</fullName>
    </submittedName>
</protein>
<accession>A0A9P1D9F0</accession>
<comment type="caution">
    <text evidence="1">The sequence shown here is derived from an EMBL/GenBank/DDBJ whole genome shotgun (WGS) entry which is preliminary data.</text>
</comment>
<dbReference type="Pfam" id="PF03269">
    <property type="entry name" value="DUF268"/>
    <property type="match status" value="1"/>
</dbReference>
<name>A0A9P1D9F0_9DINO</name>
<proteinExistence type="predicted"/>
<organism evidence="1">
    <name type="scientific">Cladocopium goreaui</name>
    <dbReference type="NCBI Taxonomy" id="2562237"/>
    <lineage>
        <taxon>Eukaryota</taxon>
        <taxon>Sar</taxon>
        <taxon>Alveolata</taxon>
        <taxon>Dinophyceae</taxon>
        <taxon>Suessiales</taxon>
        <taxon>Symbiodiniaceae</taxon>
        <taxon>Cladocopium</taxon>
    </lineage>
</organism>
<evidence type="ECO:0000313" key="3">
    <source>
        <dbReference type="EMBL" id="CAL4792922.1"/>
    </source>
</evidence>
<keyword evidence="4" id="KW-1185">Reference proteome</keyword>
<reference evidence="1" key="1">
    <citation type="submission" date="2022-10" db="EMBL/GenBank/DDBJ databases">
        <authorList>
            <person name="Chen Y."/>
            <person name="Dougan E. K."/>
            <person name="Chan C."/>
            <person name="Rhodes N."/>
            <person name="Thang M."/>
        </authorList>
    </citation>
    <scope>NUCLEOTIDE SEQUENCE</scope>
</reference>
<reference evidence="2" key="2">
    <citation type="submission" date="2024-04" db="EMBL/GenBank/DDBJ databases">
        <authorList>
            <person name="Chen Y."/>
            <person name="Shah S."/>
            <person name="Dougan E. K."/>
            <person name="Thang M."/>
            <person name="Chan C."/>
        </authorList>
    </citation>
    <scope>NUCLEOTIDE SEQUENCE [LARGE SCALE GENOMIC DNA]</scope>
</reference>
<dbReference type="InterPro" id="IPR004951">
    <property type="entry name" value="DUF268_CAE_spp"/>
</dbReference>